<feature type="transmembrane region" description="Helical" evidence="1">
    <location>
        <begin position="57"/>
        <end position="85"/>
    </location>
</feature>
<keyword evidence="1" id="KW-0472">Membrane</keyword>
<evidence type="ECO:0000256" key="1">
    <source>
        <dbReference type="SAM" id="Phobius"/>
    </source>
</evidence>
<keyword evidence="1" id="KW-1133">Transmembrane helix</keyword>
<reference evidence="2 3" key="1">
    <citation type="journal article" date="2024" name="G3 (Bethesda)">
        <title>Genome assembly of Hibiscus sabdariffa L. provides insights into metabolisms of medicinal natural products.</title>
        <authorList>
            <person name="Kim T."/>
        </authorList>
    </citation>
    <scope>NUCLEOTIDE SEQUENCE [LARGE SCALE GENOMIC DNA]</scope>
    <source>
        <strain evidence="2">TK-2024</strain>
        <tissue evidence="2">Old leaves</tissue>
    </source>
</reference>
<keyword evidence="1" id="KW-0812">Transmembrane</keyword>
<proteinExistence type="predicted"/>
<dbReference type="Proteomes" id="UP001472677">
    <property type="component" value="Unassembled WGS sequence"/>
</dbReference>
<accession>A0ABR2D9G4</accession>
<evidence type="ECO:0000313" key="2">
    <source>
        <dbReference type="EMBL" id="KAK8533036.1"/>
    </source>
</evidence>
<keyword evidence="3" id="KW-1185">Reference proteome</keyword>
<organism evidence="2 3">
    <name type="scientific">Hibiscus sabdariffa</name>
    <name type="common">roselle</name>
    <dbReference type="NCBI Taxonomy" id="183260"/>
    <lineage>
        <taxon>Eukaryota</taxon>
        <taxon>Viridiplantae</taxon>
        <taxon>Streptophyta</taxon>
        <taxon>Embryophyta</taxon>
        <taxon>Tracheophyta</taxon>
        <taxon>Spermatophyta</taxon>
        <taxon>Magnoliopsida</taxon>
        <taxon>eudicotyledons</taxon>
        <taxon>Gunneridae</taxon>
        <taxon>Pentapetalae</taxon>
        <taxon>rosids</taxon>
        <taxon>malvids</taxon>
        <taxon>Malvales</taxon>
        <taxon>Malvaceae</taxon>
        <taxon>Malvoideae</taxon>
        <taxon>Hibiscus</taxon>
    </lineage>
</organism>
<protein>
    <submittedName>
        <fullName evidence="2">Uncharacterized protein</fullName>
    </submittedName>
</protein>
<sequence>MMKLTMVSLSNSPLFPRRMTKEFLEKYADEITFHFVFPVPIEAGISAGTSFYCLGRFWVFGLDCISSALLCFDLLLLSYVVYLILNLPRANRHLSHPQTRAIACPRTVLKSTLKPFTMNRSNPSFVFSIAFAILASVLLDFKMHCTAPLHPAINKLTQANWSDLVKSAAMADSAWVTEVQGVQHQQTCQQRLMGYLPGLFCQQSKMSSPDRLMGSVWPSFADGSTAGAATGAGVVLRSYRMCSGGVSVAEAGDGDCVAGGLDGVNGVDAKLAGASGV</sequence>
<dbReference type="EMBL" id="JBBPBM010000033">
    <property type="protein sequence ID" value="KAK8533036.1"/>
    <property type="molecule type" value="Genomic_DNA"/>
</dbReference>
<gene>
    <name evidence="2" type="ORF">V6N12_076317</name>
</gene>
<evidence type="ECO:0000313" key="3">
    <source>
        <dbReference type="Proteomes" id="UP001472677"/>
    </source>
</evidence>
<name>A0ABR2D9G4_9ROSI</name>
<feature type="transmembrane region" description="Helical" evidence="1">
    <location>
        <begin position="124"/>
        <end position="141"/>
    </location>
</feature>
<comment type="caution">
    <text evidence="2">The sequence shown here is derived from an EMBL/GenBank/DDBJ whole genome shotgun (WGS) entry which is preliminary data.</text>
</comment>